<dbReference type="VEuPathDB" id="FungiDB:RhiirA1_475768"/>
<feature type="compositionally biased region" description="Basic and acidic residues" evidence="1">
    <location>
        <begin position="112"/>
        <end position="124"/>
    </location>
</feature>
<reference evidence="2 3" key="2">
    <citation type="submission" date="2017-09" db="EMBL/GenBank/DDBJ databases">
        <title>Extensive intraspecific genome diversity in a model arbuscular mycorrhizal fungus.</title>
        <authorList>
            <person name="Chen E.C."/>
            <person name="Morin E."/>
            <person name="Beaudet D."/>
            <person name="Noel J."/>
            <person name="Ndikumana S."/>
            <person name="Charron P."/>
            <person name="St-Onge C."/>
            <person name="Giorgi J."/>
            <person name="Grigoriev I.V."/>
            <person name="Roux C."/>
            <person name="Martin F.M."/>
            <person name="Corradi N."/>
        </authorList>
    </citation>
    <scope>NUCLEOTIDE SEQUENCE [LARGE SCALE GENOMIC DNA]</scope>
    <source>
        <strain evidence="2 3">A5</strain>
    </source>
</reference>
<feature type="region of interest" description="Disordered" evidence="1">
    <location>
        <begin position="272"/>
        <end position="299"/>
    </location>
</feature>
<evidence type="ECO:0000313" key="3">
    <source>
        <dbReference type="Proteomes" id="UP000232722"/>
    </source>
</evidence>
<dbReference type="Proteomes" id="UP000232722">
    <property type="component" value="Unassembled WGS sequence"/>
</dbReference>
<protein>
    <submittedName>
        <fullName evidence="2">Uncharacterized protein</fullName>
    </submittedName>
</protein>
<dbReference type="AlphaFoldDB" id="A0A2N0P181"/>
<dbReference type="VEuPathDB" id="FungiDB:RhiirA1_502194"/>
<name>A0A2N0P181_9GLOM</name>
<accession>A0A2N0P181</accession>
<evidence type="ECO:0000256" key="1">
    <source>
        <dbReference type="SAM" id="MobiDB-lite"/>
    </source>
</evidence>
<organism evidence="2 3">
    <name type="scientific">Rhizophagus irregularis</name>
    <dbReference type="NCBI Taxonomy" id="588596"/>
    <lineage>
        <taxon>Eukaryota</taxon>
        <taxon>Fungi</taxon>
        <taxon>Fungi incertae sedis</taxon>
        <taxon>Mucoromycota</taxon>
        <taxon>Glomeromycotina</taxon>
        <taxon>Glomeromycetes</taxon>
        <taxon>Glomerales</taxon>
        <taxon>Glomeraceae</taxon>
        <taxon>Rhizophagus</taxon>
    </lineage>
</organism>
<proteinExistence type="predicted"/>
<evidence type="ECO:0000313" key="2">
    <source>
        <dbReference type="EMBL" id="PKC00595.1"/>
    </source>
</evidence>
<reference evidence="2 3" key="1">
    <citation type="submission" date="2016-04" db="EMBL/GenBank/DDBJ databases">
        <title>Genome analyses suggest a sexual origin of heterokaryosis in a supposedly ancient asexual fungus.</title>
        <authorList>
            <person name="Ropars J."/>
            <person name="Sedzielewska K."/>
            <person name="Noel J."/>
            <person name="Charron P."/>
            <person name="Farinelli L."/>
            <person name="Marton T."/>
            <person name="Kruger M."/>
            <person name="Pelin A."/>
            <person name="Brachmann A."/>
            <person name="Corradi N."/>
        </authorList>
    </citation>
    <scope>NUCLEOTIDE SEQUENCE [LARGE SCALE GENOMIC DNA]</scope>
    <source>
        <strain evidence="2 3">A5</strain>
    </source>
</reference>
<dbReference type="EMBL" id="LLXJ01001827">
    <property type="protein sequence ID" value="PKC00595.1"/>
    <property type="molecule type" value="Genomic_DNA"/>
</dbReference>
<sequence length="330" mass="37249">MSNNTVLTQVTVTVPEFRVTAKAQLDTWKELPIGIYKEGFSSTITDLESLVRELEVDQKKDNDTSLSNRKVKENSGQTKKNSSRRSKTAGSEETESAILNVNNKRVASVQGAREDSDSENKDNPHTLLFYTSRIVLYFWRPGITISIRKLIKCNVTSLQIKNSISNFCEKNTRSNLNMNQDQAFSPLPPFNTTYPDSNNYNISLQQNLTSENTLHVTTTDAVHPSTQTPQLTTIPLHPTTFFFRPPNDFCHYYVNCKEICYDTVTYLLNKPPKEHNVQSNENESDGGAAPPTNGKDPKEVLANEASGTAYWQMVKAQTTIIMKEIHQVQF</sequence>
<gene>
    <name evidence="2" type="ORF">RhiirA5_427941</name>
</gene>
<feature type="compositionally biased region" description="Polar residues" evidence="1">
    <location>
        <begin position="64"/>
        <end position="80"/>
    </location>
</feature>
<feature type="region of interest" description="Disordered" evidence="1">
    <location>
        <begin position="58"/>
        <end position="124"/>
    </location>
</feature>
<comment type="caution">
    <text evidence="2">The sequence shown here is derived from an EMBL/GenBank/DDBJ whole genome shotgun (WGS) entry which is preliminary data.</text>
</comment>